<dbReference type="Gene3D" id="3.50.50.60">
    <property type="entry name" value="FAD/NAD(P)-binding domain"/>
    <property type="match status" value="1"/>
</dbReference>
<accession>A0A6G1KRM3</accession>
<feature type="domain" description="FAD-binding" evidence="7">
    <location>
        <begin position="302"/>
        <end position="363"/>
    </location>
</feature>
<evidence type="ECO:0000256" key="3">
    <source>
        <dbReference type="ARBA" id="ARBA00022827"/>
    </source>
</evidence>
<keyword evidence="3" id="KW-0274">FAD</keyword>
<keyword evidence="5" id="KW-0503">Monooxygenase</keyword>
<protein>
    <submittedName>
        <fullName evidence="8">FAD/NAD(P)-binding domain-containing protein</fullName>
    </submittedName>
</protein>
<dbReference type="Pfam" id="PF01266">
    <property type="entry name" value="DAO"/>
    <property type="match status" value="1"/>
</dbReference>
<keyword evidence="2" id="KW-0285">Flavoprotein</keyword>
<dbReference type="PANTHER" id="PTHR13789">
    <property type="entry name" value="MONOOXYGENASE"/>
    <property type="match status" value="1"/>
</dbReference>
<dbReference type="PANTHER" id="PTHR13789:SF238">
    <property type="entry name" value="PUTATIVE (AFU_ORTHOLOGUE AFUA_2G01680)-RELATED"/>
    <property type="match status" value="1"/>
</dbReference>
<dbReference type="GO" id="GO:0071949">
    <property type="term" value="F:FAD binding"/>
    <property type="evidence" value="ECO:0007669"/>
    <property type="project" value="InterPro"/>
</dbReference>
<name>A0A6G1KRM3_9PLEO</name>
<reference evidence="8" key="1">
    <citation type="journal article" date="2020" name="Stud. Mycol.">
        <title>101 Dothideomycetes genomes: a test case for predicting lifestyles and emergence of pathogens.</title>
        <authorList>
            <person name="Haridas S."/>
            <person name="Albert R."/>
            <person name="Binder M."/>
            <person name="Bloem J."/>
            <person name="Labutti K."/>
            <person name="Salamov A."/>
            <person name="Andreopoulos B."/>
            <person name="Baker S."/>
            <person name="Barry K."/>
            <person name="Bills G."/>
            <person name="Bluhm B."/>
            <person name="Cannon C."/>
            <person name="Castanera R."/>
            <person name="Culley D."/>
            <person name="Daum C."/>
            <person name="Ezra D."/>
            <person name="Gonzalez J."/>
            <person name="Henrissat B."/>
            <person name="Kuo A."/>
            <person name="Liang C."/>
            <person name="Lipzen A."/>
            <person name="Lutzoni F."/>
            <person name="Magnuson J."/>
            <person name="Mondo S."/>
            <person name="Nolan M."/>
            <person name="Ohm R."/>
            <person name="Pangilinan J."/>
            <person name="Park H.-J."/>
            <person name="Ramirez L."/>
            <person name="Alfaro M."/>
            <person name="Sun H."/>
            <person name="Tritt A."/>
            <person name="Yoshinaga Y."/>
            <person name="Zwiers L.-H."/>
            <person name="Turgeon B."/>
            <person name="Goodwin S."/>
            <person name="Spatafora J."/>
            <person name="Crous P."/>
            <person name="Grigoriev I."/>
        </authorList>
    </citation>
    <scope>NUCLEOTIDE SEQUENCE</scope>
    <source>
        <strain evidence="8">CBS 279.74</strain>
    </source>
</reference>
<organism evidence="8 9">
    <name type="scientific">Pleomassaria siparia CBS 279.74</name>
    <dbReference type="NCBI Taxonomy" id="1314801"/>
    <lineage>
        <taxon>Eukaryota</taxon>
        <taxon>Fungi</taxon>
        <taxon>Dikarya</taxon>
        <taxon>Ascomycota</taxon>
        <taxon>Pezizomycotina</taxon>
        <taxon>Dothideomycetes</taxon>
        <taxon>Pleosporomycetidae</taxon>
        <taxon>Pleosporales</taxon>
        <taxon>Pleomassariaceae</taxon>
        <taxon>Pleomassaria</taxon>
    </lineage>
</organism>
<evidence type="ECO:0000256" key="1">
    <source>
        <dbReference type="ARBA" id="ARBA00007992"/>
    </source>
</evidence>
<evidence type="ECO:0000313" key="9">
    <source>
        <dbReference type="Proteomes" id="UP000799428"/>
    </source>
</evidence>
<evidence type="ECO:0000259" key="7">
    <source>
        <dbReference type="Pfam" id="PF01494"/>
    </source>
</evidence>
<dbReference type="InterPro" id="IPR050493">
    <property type="entry name" value="FAD-dep_Monooxygenase_BioMet"/>
</dbReference>
<evidence type="ECO:0000256" key="5">
    <source>
        <dbReference type="ARBA" id="ARBA00023033"/>
    </source>
</evidence>
<dbReference type="EMBL" id="MU005764">
    <property type="protein sequence ID" value="KAF2715499.1"/>
    <property type="molecule type" value="Genomic_DNA"/>
</dbReference>
<sequence>MTELSVSSSTRLNVLIVGGGLCGLATAISVTLAEHKATVFEAASRSHPFGSGIQSSPNGTRILSRWGMNEILEPVITVPETFQLHSLNGELVSLRENFAQEVVKKYKSPFWTVHRVDLQTGLLRRARDLGVDIHYSSRVSKVGNEGTTIQLTNGDTCRGDLVVIADGTWSALRLELFGMTANPQPTEYMCYRITVDVARVHDQELLEIVNTPQCRTWIGPGGYVVGYPIRAGRLFCLQVIVKDNSNQGDLSLGAITEELKLRFEKWDRILITMLGAVQRANKWRLVQVPPPPLETSPGEMYVLAGDCYHSLLPFLAQGLNMGLEDAATLGSLLGNVTSTTQLPKAVVMYHKLRTARAMRILEETDAYRENLQLTNGEHEKTSCKAQDLIWSYDAYKEAEVAYLTEL</sequence>
<gene>
    <name evidence="8" type="ORF">K504DRAFT_368260</name>
</gene>
<dbReference type="Proteomes" id="UP000799428">
    <property type="component" value="Unassembled WGS sequence"/>
</dbReference>
<dbReference type="InterPro" id="IPR002938">
    <property type="entry name" value="FAD-bd"/>
</dbReference>
<dbReference type="SUPFAM" id="SSF51905">
    <property type="entry name" value="FAD/NAD(P)-binding domain"/>
    <property type="match status" value="1"/>
</dbReference>
<dbReference type="AlphaFoldDB" id="A0A6G1KRM3"/>
<dbReference type="InterPro" id="IPR006076">
    <property type="entry name" value="FAD-dep_OxRdtase"/>
</dbReference>
<keyword evidence="9" id="KW-1185">Reference proteome</keyword>
<dbReference type="SUPFAM" id="SSF54373">
    <property type="entry name" value="FAD-linked reductases, C-terminal domain"/>
    <property type="match status" value="1"/>
</dbReference>
<proteinExistence type="inferred from homology"/>
<evidence type="ECO:0000256" key="4">
    <source>
        <dbReference type="ARBA" id="ARBA00023002"/>
    </source>
</evidence>
<evidence type="ECO:0000313" key="8">
    <source>
        <dbReference type="EMBL" id="KAF2715499.1"/>
    </source>
</evidence>
<dbReference type="Pfam" id="PF01494">
    <property type="entry name" value="FAD_binding_3"/>
    <property type="match status" value="1"/>
</dbReference>
<keyword evidence="4" id="KW-0560">Oxidoreductase</keyword>
<dbReference type="GO" id="GO:0004497">
    <property type="term" value="F:monooxygenase activity"/>
    <property type="evidence" value="ECO:0007669"/>
    <property type="project" value="UniProtKB-KW"/>
</dbReference>
<dbReference type="PRINTS" id="PR00420">
    <property type="entry name" value="RNGMNOXGNASE"/>
</dbReference>
<dbReference type="InterPro" id="IPR036188">
    <property type="entry name" value="FAD/NAD-bd_sf"/>
</dbReference>
<feature type="domain" description="FAD dependent oxidoreductase" evidence="6">
    <location>
        <begin position="106"/>
        <end position="233"/>
    </location>
</feature>
<dbReference type="OrthoDB" id="16820at2759"/>
<comment type="similarity">
    <text evidence="1">Belongs to the paxM FAD-dependent monooxygenase family.</text>
</comment>
<evidence type="ECO:0000256" key="2">
    <source>
        <dbReference type="ARBA" id="ARBA00022630"/>
    </source>
</evidence>
<evidence type="ECO:0000259" key="6">
    <source>
        <dbReference type="Pfam" id="PF01266"/>
    </source>
</evidence>